<organism evidence="1 2">
    <name type="scientific">Ampelomyces quisqualis</name>
    <name type="common">Powdery mildew agent</name>
    <dbReference type="NCBI Taxonomy" id="50730"/>
    <lineage>
        <taxon>Eukaryota</taxon>
        <taxon>Fungi</taxon>
        <taxon>Dikarya</taxon>
        <taxon>Ascomycota</taxon>
        <taxon>Pezizomycotina</taxon>
        <taxon>Dothideomycetes</taxon>
        <taxon>Pleosporomycetidae</taxon>
        <taxon>Pleosporales</taxon>
        <taxon>Pleosporineae</taxon>
        <taxon>Phaeosphaeriaceae</taxon>
        <taxon>Ampelomyces</taxon>
    </lineage>
</organism>
<accession>A0A6A5QA28</accession>
<dbReference type="Proteomes" id="UP000800096">
    <property type="component" value="Unassembled WGS sequence"/>
</dbReference>
<sequence>MMAQPIMGTCNARTIPALPLELYLHILDQLVGMRYGQQPVAYGPHHAVTQTLRSLTLVSRKTYHVASKYLYSHCIYLDDCTNYTRLRRTLGLDIGSHPQSLRYGESGRNEMLFATADPPRYITSAFISPLQTTQDGTETPMIRLPEVIDLFRAIGPTLKRLALDLQTIYTTASEIEHVRPYLSGNNIFLHMPVLEELIASYNVLEYFPFAPPNLKRLAITFQEIKEPQLQFCFSTSSLQTLVMLRPPELLSRDLDLIFSSYKGRNLDVIFVDVNSNHRTPSGTRSWEEDDTVKMWEMDVPTSFYGDEDDLELAEEHIWTHGVDGTLWSQSKRRMTSWAEIQRKLAGPIHLLMDDLTT</sequence>
<gene>
    <name evidence="1" type="ORF">BDU57DRAFT_460875</name>
</gene>
<reference evidence="1" key="1">
    <citation type="journal article" date="2020" name="Stud. Mycol.">
        <title>101 Dothideomycetes genomes: a test case for predicting lifestyles and emergence of pathogens.</title>
        <authorList>
            <person name="Haridas S."/>
            <person name="Albert R."/>
            <person name="Binder M."/>
            <person name="Bloem J."/>
            <person name="Labutti K."/>
            <person name="Salamov A."/>
            <person name="Andreopoulos B."/>
            <person name="Baker S."/>
            <person name="Barry K."/>
            <person name="Bills G."/>
            <person name="Bluhm B."/>
            <person name="Cannon C."/>
            <person name="Castanera R."/>
            <person name="Culley D."/>
            <person name="Daum C."/>
            <person name="Ezra D."/>
            <person name="Gonzalez J."/>
            <person name="Henrissat B."/>
            <person name="Kuo A."/>
            <person name="Liang C."/>
            <person name="Lipzen A."/>
            <person name="Lutzoni F."/>
            <person name="Magnuson J."/>
            <person name="Mondo S."/>
            <person name="Nolan M."/>
            <person name="Ohm R."/>
            <person name="Pangilinan J."/>
            <person name="Park H.-J."/>
            <person name="Ramirez L."/>
            <person name="Alfaro M."/>
            <person name="Sun H."/>
            <person name="Tritt A."/>
            <person name="Yoshinaga Y."/>
            <person name="Zwiers L.-H."/>
            <person name="Turgeon B."/>
            <person name="Goodwin S."/>
            <person name="Spatafora J."/>
            <person name="Crous P."/>
            <person name="Grigoriev I."/>
        </authorList>
    </citation>
    <scope>NUCLEOTIDE SEQUENCE</scope>
    <source>
        <strain evidence="1">HMLAC05119</strain>
    </source>
</reference>
<dbReference type="EMBL" id="ML979143">
    <property type="protein sequence ID" value="KAF1911668.1"/>
    <property type="molecule type" value="Genomic_DNA"/>
</dbReference>
<evidence type="ECO:0008006" key="3">
    <source>
        <dbReference type="Google" id="ProtNLM"/>
    </source>
</evidence>
<keyword evidence="2" id="KW-1185">Reference proteome</keyword>
<evidence type="ECO:0000313" key="2">
    <source>
        <dbReference type="Proteomes" id="UP000800096"/>
    </source>
</evidence>
<name>A0A6A5QA28_AMPQU</name>
<proteinExistence type="predicted"/>
<protein>
    <recommendedName>
        <fullName evidence="3">F-box domain-containing protein</fullName>
    </recommendedName>
</protein>
<dbReference type="AlphaFoldDB" id="A0A6A5QA28"/>
<evidence type="ECO:0000313" key="1">
    <source>
        <dbReference type="EMBL" id="KAF1911668.1"/>
    </source>
</evidence>
<dbReference type="OrthoDB" id="6365676at2759"/>